<feature type="domain" description="Aldehyde dehydrogenase" evidence="2">
    <location>
        <begin position="2"/>
        <end position="189"/>
    </location>
</feature>
<sequence>MENACALAEASFDAYREATPDERARFLERSRKIFSPSAMNSSNAAWRKAACRGGAWRASGRTVGQLRLFASVLRDGRYLDIRIDKALPEWAPMPRPDIRLRHTGLGPVAVFGASNFPLAFSVAGRYGLGAGRRLPFIAKAHSGHPGTSELVGRAVQRAVRDCGMPEGVFSLLFDSGRQISQALVADQRVIVLFNVEKRA</sequence>
<evidence type="ECO:0000313" key="3">
    <source>
        <dbReference type="EMBL" id="NKM48338.1"/>
    </source>
</evidence>
<evidence type="ECO:0000259" key="2">
    <source>
        <dbReference type="Pfam" id="PF00171"/>
    </source>
</evidence>
<evidence type="ECO:0000256" key="1">
    <source>
        <dbReference type="ARBA" id="ARBA00023002"/>
    </source>
</evidence>
<dbReference type="GO" id="GO:0016491">
    <property type="term" value="F:oxidoreductase activity"/>
    <property type="evidence" value="ECO:0007669"/>
    <property type="project" value="UniProtKB-KW"/>
</dbReference>
<comment type="caution">
    <text evidence="3">The sequence shown here is derived from an EMBL/GenBank/DDBJ whole genome shotgun (WGS) entry which is preliminary data.</text>
</comment>
<dbReference type="AlphaFoldDB" id="A0A8I2H2I9"/>
<dbReference type="InterPro" id="IPR050740">
    <property type="entry name" value="Aldehyde_DH_Superfamily"/>
</dbReference>
<dbReference type="PANTHER" id="PTHR43353:SF3">
    <property type="entry name" value="ALDEHYDE DEHYDROGENASE-RELATED"/>
    <property type="match status" value="1"/>
</dbReference>
<dbReference type="Proteomes" id="UP000662259">
    <property type="component" value="Unassembled WGS sequence"/>
</dbReference>
<dbReference type="EMBL" id="WIEZ01000015">
    <property type="protein sequence ID" value="NKM48338.1"/>
    <property type="molecule type" value="Genomic_DNA"/>
</dbReference>
<gene>
    <name evidence="3" type="ORF">GFL91_25900</name>
</gene>
<name>A0A8I2H2I9_RHILV</name>
<dbReference type="SUPFAM" id="SSF53720">
    <property type="entry name" value="ALDH-like"/>
    <property type="match status" value="1"/>
</dbReference>
<reference evidence="3" key="1">
    <citation type="submission" date="2019-10" db="EMBL/GenBank/DDBJ databases">
        <title>Rhizobium leguminosarum symbiovar viciae collection.</title>
        <authorList>
            <person name="Boivin S."/>
            <person name="Lepetit M."/>
        </authorList>
    </citation>
    <scope>NUCLEOTIDE SEQUENCE</scope>
    <source>
        <strain evidence="3">L143</strain>
    </source>
</reference>
<dbReference type="InterPro" id="IPR016161">
    <property type="entry name" value="Ald_DH/histidinol_DH"/>
</dbReference>
<proteinExistence type="predicted"/>
<dbReference type="Gene3D" id="3.40.605.10">
    <property type="entry name" value="Aldehyde Dehydrogenase, Chain A, domain 1"/>
    <property type="match status" value="1"/>
</dbReference>
<dbReference type="PANTHER" id="PTHR43353">
    <property type="entry name" value="SUCCINATE-SEMIALDEHYDE DEHYDROGENASE, MITOCHONDRIAL"/>
    <property type="match status" value="1"/>
</dbReference>
<keyword evidence="1" id="KW-0560">Oxidoreductase</keyword>
<dbReference type="InterPro" id="IPR016162">
    <property type="entry name" value="Ald_DH_N"/>
</dbReference>
<accession>A0A8I2H2I9</accession>
<evidence type="ECO:0000313" key="4">
    <source>
        <dbReference type="Proteomes" id="UP000662259"/>
    </source>
</evidence>
<dbReference type="InterPro" id="IPR015590">
    <property type="entry name" value="Aldehyde_DH_dom"/>
</dbReference>
<organism evidence="3 4">
    <name type="scientific">Rhizobium leguminosarum bv. viciae</name>
    <dbReference type="NCBI Taxonomy" id="387"/>
    <lineage>
        <taxon>Bacteria</taxon>
        <taxon>Pseudomonadati</taxon>
        <taxon>Pseudomonadota</taxon>
        <taxon>Alphaproteobacteria</taxon>
        <taxon>Hyphomicrobiales</taxon>
        <taxon>Rhizobiaceae</taxon>
        <taxon>Rhizobium/Agrobacterium group</taxon>
        <taxon>Rhizobium</taxon>
    </lineage>
</organism>
<protein>
    <submittedName>
        <fullName evidence="3">Aldehyde dehydrogenase family protein</fullName>
    </submittedName>
</protein>
<dbReference type="Pfam" id="PF00171">
    <property type="entry name" value="Aldedh"/>
    <property type="match status" value="1"/>
</dbReference>